<keyword evidence="2" id="KW-1185">Reference proteome</keyword>
<dbReference type="InterPro" id="IPR018727">
    <property type="entry name" value="DUF2267"/>
</dbReference>
<comment type="caution">
    <text evidence="1">The sequence shown here is derived from an EMBL/GenBank/DDBJ whole genome shotgun (WGS) entry which is preliminary data.</text>
</comment>
<dbReference type="Pfam" id="PF10025">
    <property type="entry name" value="DUF2267"/>
    <property type="match status" value="1"/>
</dbReference>
<reference evidence="1" key="1">
    <citation type="submission" date="2019-07" db="EMBL/GenBank/DDBJ databases">
        <title>Toxilogical consequences of a new and cryptic species of cyanobacteria (Komarekiella delphini-convector) recovered from the epidermis of a bottlenose dolphin and 1500 ft. in the air.</title>
        <authorList>
            <person name="Brown A.O."/>
            <person name="Dvorak P."/>
            <person name="Villanueva C.D."/>
            <person name="Foss A.J."/>
            <person name="Garvey A.D."/>
            <person name="Gibson Q.A."/>
            <person name="Johansen J.R."/>
            <person name="Casamatta D.A."/>
        </authorList>
    </citation>
    <scope>NUCLEOTIDE SEQUENCE</scope>
    <source>
        <strain evidence="1">SJRDD-AB1</strain>
    </source>
</reference>
<evidence type="ECO:0000313" key="2">
    <source>
        <dbReference type="Proteomes" id="UP001165986"/>
    </source>
</evidence>
<dbReference type="Proteomes" id="UP001165986">
    <property type="component" value="Unassembled WGS sequence"/>
</dbReference>
<organism evidence="1 2">
    <name type="scientific">Komarekiella delphini-convector SJRDD-AB1</name>
    <dbReference type="NCBI Taxonomy" id="2593771"/>
    <lineage>
        <taxon>Bacteria</taxon>
        <taxon>Bacillati</taxon>
        <taxon>Cyanobacteriota</taxon>
        <taxon>Cyanophyceae</taxon>
        <taxon>Nostocales</taxon>
        <taxon>Nostocaceae</taxon>
        <taxon>Komarekiella</taxon>
        <taxon>Komarekiella delphini-convector</taxon>
    </lineage>
</organism>
<protein>
    <submittedName>
        <fullName evidence="1">DUF2267 domain-containing protein</fullName>
    </submittedName>
</protein>
<dbReference type="EMBL" id="VJXY01000051">
    <property type="protein sequence ID" value="MBD6619963.1"/>
    <property type="molecule type" value="Genomic_DNA"/>
</dbReference>
<sequence length="135" mass="15031">MQHDEFIGQVQKRAHLSSRGNAELATRATLETLAERLAGREPFNAAAQLPKGIAQYLQHEHAGSGERFSLDEFFERISQREGVELPEAVHHARMVVEVLSEAISPGEINDIRSQLPPEFDPLFEAGSQGQMRVNT</sequence>
<accession>A0AA40T3F5</accession>
<name>A0AA40T3F5_9NOST</name>
<evidence type="ECO:0000313" key="1">
    <source>
        <dbReference type="EMBL" id="MBD6619963.1"/>
    </source>
</evidence>
<dbReference type="Gene3D" id="1.10.490.110">
    <property type="entry name" value="Uncharacterized conserved protein DUF2267"/>
    <property type="match status" value="1"/>
</dbReference>
<dbReference type="RefSeq" id="WP_191761161.1">
    <property type="nucleotide sequence ID" value="NZ_VJXY01000051.1"/>
</dbReference>
<gene>
    <name evidence="1" type="ORF">FNW02_30230</name>
</gene>
<proteinExistence type="predicted"/>
<dbReference type="AlphaFoldDB" id="A0AA40T3F5"/>
<dbReference type="InterPro" id="IPR038282">
    <property type="entry name" value="DUF2267_sf"/>
</dbReference>